<organism evidence="1 2">
    <name type="scientific">Emydomyces testavorans</name>
    <dbReference type="NCBI Taxonomy" id="2070801"/>
    <lineage>
        <taxon>Eukaryota</taxon>
        <taxon>Fungi</taxon>
        <taxon>Dikarya</taxon>
        <taxon>Ascomycota</taxon>
        <taxon>Pezizomycotina</taxon>
        <taxon>Eurotiomycetes</taxon>
        <taxon>Eurotiomycetidae</taxon>
        <taxon>Onygenales</taxon>
        <taxon>Nannizziopsiaceae</taxon>
        <taxon>Emydomyces</taxon>
    </lineage>
</organism>
<keyword evidence="2" id="KW-1185">Reference proteome</keyword>
<name>A0AAF0DKY8_9EURO</name>
<dbReference type="EMBL" id="CP120628">
    <property type="protein sequence ID" value="WEW58715.1"/>
    <property type="molecule type" value="Genomic_DNA"/>
</dbReference>
<dbReference type="AlphaFoldDB" id="A0AAF0DKY8"/>
<proteinExistence type="predicted"/>
<gene>
    <name evidence="1" type="ORF">PRK78_004183</name>
</gene>
<evidence type="ECO:0000313" key="2">
    <source>
        <dbReference type="Proteomes" id="UP001219355"/>
    </source>
</evidence>
<reference evidence="1" key="1">
    <citation type="submission" date="2023-03" db="EMBL/GenBank/DDBJ databases">
        <title>Emydomyces testavorans Genome Sequence.</title>
        <authorList>
            <person name="Hoyer L."/>
        </authorList>
    </citation>
    <scope>NUCLEOTIDE SEQUENCE</scope>
    <source>
        <strain evidence="1">16-2883</strain>
    </source>
</reference>
<sequence length="221" mass="25571">MEQTESVCPYVVGNDIIFELIKSPSKHQAVKGTIVTVFQLFTLLCALKLFDQHFATQLRKDEKVQSWTFDIEQKYMLMMVASEFIRRLHTNDSLAEEEEDTWNAAEDEAYLDDYMQRLYETETAVYQRLKNVQGRDVPLFHGCVVVMPGSSLPSMLVSKHVDCPEILLQYIEGFHITDLTVHAPKQMWPGICEEAIHIVNNINDDVKTRNFIVHKERSPSF</sequence>
<dbReference type="Proteomes" id="UP001219355">
    <property type="component" value="Chromosome 2"/>
</dbReference>
<protein>
    <submittedName>
        <fullName evidence="1">Uncharacterized protein</fullName>
    </submittedName>
</protein>
<accession>A0AAF0DKY8</accession>
<evidence type="ECO:0000313" key="1">
    <source>
        <dbReference type="EMBL" id="WEW58715.1"/>
    </source>
</evidence>